<protein>
    <submittedName>
        <fullName evidence="1">Uncharacterized protein</fullName>
    </submittedName>
</protein>
<accession>A0AAT9GQU8</accession>
<organism evidence="1">
    <name type="scientific">Sulfurisphaera javensis</name>
    <dbReference type="NCBI Taxonomy" id="2049879"/>
    <lineage>
        <taxon>Archaea</taxon>
        <taxon>Thermoproteota</taxon>
        <taxon>Thermoprotei</taxon>
        <taxon>Sulfolobales</taxon>
        <taxon>Sulfolobaceae</taxon>
        <taxon>Sulfurisphaera</taxon>
    </lineage>
</organism>
<dbReference type="KEGG" id="sjv:SJAV_12160"/>
<name>A0AAT9GQU8_9CREN</name>
<reference evidence="1" key="1">
    <citation type="submission" date="2024-03" db="EMBL/GenBank/DDBJ databases">
        <title>Complete genome sequence of Sulfurisphaera javensis strain KD-1.</title>
        <authorList>
            <person name="Sakai H."/>
            <person name="Nur N."/>
            <person name="Suwanto A."/>
            <person name="Kurosawa N."/>
        </authorList>
    </citation>
    <scope>NUCLEOTIDE SEQUENCE</scope>
    <source>
        <strain evidence="1">KD-1</strain>
    </source>
</reference>
<gene>
    <name evidence="1" type="ORF">SJAV_12160</name>
</gene>
<dbReference type="AlphaFoldDB" id="A0AAT9GQU8"/>
<proteinExistence type="predicted"/>
<dbReference type="GeneID" id="92354150"/>
<dbReference type="RefSeq" id="WP_369611424.1">
    <property type="nucleotide sequence ID" value="NZ_AP031322.1"/>
</dbReference>
<evidence type="ECO:0000313" key="1">
    <source>
        <dbReference type="EMBL" id="BFH73272.1"/>
    </source>
</evidence>
<dbReference type="EMBL" id="AP031322">
    <property type="protein sequence ID" value="BFH73272.1"/>
    <property type="molecule type" value="Genomic_DNA"/>
</dbReference>
<sequence>MYYSEPAVPLNISYFLGYSGNDLKVIKIGDPTNTTYNGYPAVEYDIGDYTELAMVTSLGNIIYANPIVNCNSNTDSTMISPMEMFAIQDAYMNPNNVKTDNPYSLTSHYVINYCQTPGLTGYGVEITIIREYNSGWLNLTIAGVKPFSGSSVEDPDTIGFYAPTTYGNMYGQIEWCSNSMLFNISYDGNPKDWGLTPYFYAGVYTSVQYNNIFPANIDFYFEGNQIYVYVIHDGKELELPNIKPVDLPPNSNFGCPPLPPGFQDKYFTPLYEVNYSVSIWGPLPADSYKDTTLSMSNSFPFSPIQMKPYTIPDGNAVAFCYYYPVNNDYVPIPIGAPIEIFIDNGMILSSVQSSI</sequence>